<reference evidence="1" key="1">
    <citation type="journal article" date="2020" name="mSystems">
        <title>Genome- and Community-Level Interaction Insights into Carbon Utilization and Element Cycling Functions of Hydrothermarchaeota in Hydrothermal Sediment.</title>
        <authorList>
            <person name="Zhou Z."/>
            <person name="Liu Y."/>
            <person name="Xu W."/>
            <person name="Pan J."/>
            <person name="Luo Z.H."/>
            <person name="Li M."/>
        </authorList>
    </citation>
    <scope>NUCLEOTIDE SEQUENCE [LARGE SCALE GENOMIC DNA]</scope>
    <source>
        <strain evidence="1">HyVt-93</strain>
    </source>
</reference>
<keyword evidence="1" id="KW-0378">Hydrolase</keyword>
<dbReference type="Proteomes" id="UP000886217">
    <property type="component" value="Unassembled WGS sequence"/>
</dbReference>
<accession>A0A7C5NW19</accession>
<gene>
    <name evidence="1" type="ORF">ENL40_00445</name>
</gene>
<proteinExistence type="predicted"/>
<organism evidence="1">
    <name type="scientific">Thermococcus litoralis</name>
    <dbReference type="NCBI Taxonomy" id="2265"/>
    <lineage>
        <taxon>Archaea</taxon>
        <taxon>Methanobacteriati</taxon>
        <taxon>Methanobacteriota</taxon>
        <taxon>Thermococci</taxon>
        <taxon>Thermococcales</taxon>
        <taxon>Thermococcaceae</taxon>
        <taxon>Thermococcus</taxon>
    </lineage>
</organism>
<dbReference type="GO" id="GO:0016787">
    <property type="term" value="F:hydrolase activity"/>
    <property type="evidence" value="ECO:0007669"/>
    <property type="project" value="UniProtKB-KW"/>
</dbReference>
<evidence type="ECO:0000313" key="1">
    <source>
        <dbReference type="EMBL" id="HHH99946.1"/>
    </source>
</evidence>
<name>A0A7C5NW19_THELI</name>
<protein>
    <submittedName>
        <fullName evidence="1">Zn-dependent hydrolase</fullName>
    </submittedName>
</protein>
<feature type="non-terminal residue" evidence="1">
    <location>
        <position position="1"/>
    </location>
</feature>
<comment type="caution">
    <text evidence="1">The sequence shown here is derived from an EMBL/GenBank/DDBJ whole genome shotgun (WGS) entry which is preliminary data.</text>
</comment>
<sequence>NQVPIRAIIAGLYNRELIEAVVEKDLKWKAKE</sequence>
<dbReference type="EMBL" id="DRTU01000020">
    <property type="protein sequence ID" value="HHH99946.1"/>
    <property type="molecule type" value="Genomic_DNA"/>
</dbReference>
<dbReference type="AlphaFoldDB" id="A0A7C5NW19"/>